<gene>
    <name evidence="1" type="ORF">OMO38_10310</name>
</gene>
<evidence type="ECO:0000313" key="2">
    <source>
        <dbReference type="Proteomes" id="UP001163731"/>
    </source>
</evidence>
<sequence>MSDTKQKALDFFKSKPEAKEVFATSDGFLFTKKADATTHAVTLNSDNPEVETFENKALPAEEVLQDEKLVQEYEDLFKVKPEEGLSNEDIQILIDAELEN</sequence>
<protein>
    <submittedName>
        <fullName evidence="1">Uncharacterized protein</fullName>
    </submittedName>
</protein>
<dbReference type="Proteomes" id="UP001163731">
    <property type="component" value="Unassembled WGS sequence"/>
</dbReference>
<name>A0ABT3HYP2_9FLAO</name>
<reference evidence="1" key="1">
    <citation type="submission" date="2022-10" db="EMBL/GenBank/DDBJ databases">
        <title>Chryseobacterium babae sp. nov. isolated from the gut of the beetle Oryctes rhinoceros, and Chryseobacterium kimseyorum sp. nov., isolated from a stick insect rearing cage.</title>
        <authorList>
            <person name="Shelomi M."/>
            <person name="Han C.-J."/>
            <person name="Chen W.-M."/>
            <person name="Chen H.-K."/>
            <person name="Liaw S.-J."/>
            <person name="Muhle E."/>
            <person name="Clermont D."/>
        </authorList>
    </citation>
    <scope>NUCLEOTIDE SEQUENCE</scope>
    <source>
        <strain evidence="1">09-1422</strain>
    </source>
</reference>
<comment type="caution">
    <text evidence="1">The sequence shown here is derived from an EMBL/GenBank/DDBJ whole genome shotgun (WGS) entry which is preliminary data.</text>
</comment>
<keyword evidence="2" id="KW-1185">Reference proteome</keyword>
<accession>A0ABT3HYP2</accession>
<dbReference type="RefSeq" id="WP_264750096.1">
    <property type="nucleotide sequence ID" value="NZ_JAPDHW010000006.1"/>
</dbReference>
<organism evidence="1 2">
    <name type="scientific">Chryseobacterium kimseyorum</name>
    <dbReference type="NCBI Taxonomy" id="2984028"/>
    <lineage>
        <taxon>Bacteria</taxon>
        <taxon>Pseudomonadati</taxon>
        <taxon>Bacteroidota</taxon>
        <taxon>Flavobacteriia</taxon>
        <taxon>Flavobacteriales</taxon>
        <taxon>Weeksellaceae</taxon>
        <taxon>Chryseobacterium group</taxon>
        <taxon>Chryseobacterium</taxon>
    </lineage>
</organism>
<evidence type="ECO:0000313" key="1">
    <source>
        <dbReference type="EMBL" id="MCW3168914.1"/>
    </source>
</evidence>
<proteinExistence type="predicted"/>
<dbReference type="EMBL" id="JAPDHW010000006">
    <property type="protein sequence ID" value="MCW3168914.1"/>
    <property type="molecule type" value="Genomic_DNA"/>
</dbReference>